<evidence type="ECO:0000313" key="8">
    <source>
        <dbReference type="Proteomes" id="UP001369086"/>
    </source>
</evidence>
<dbReference type="PANTHER" id="PTHR24100">
    <property type="entry name" value="BUTYROPHILIN"/>
    <property type="match status" value="1"/>
</dbReference>
<feature type="domain" description="Ig-like" evidence="6">
    <location>
        <begin position="153"/>
        <end position="233"/>
    </location>
</feature>
<evidence type="ECO:0000256" key="1">
    <source>
        <dbReference type="ARBA" id="ARBA00004370"/>
    </source>
</evidence>
<dbReference type="SMART" id="SM00406">
    <property type="entry name" value="IGv"/>
    <property type="match status" value="1"/>
</dbReference>
<sequence length="302" mass="34303">MKMRFLGRTCLIVLSLLPAVSTQGGWRVVGSDQPVIAEPGDDVILPCHISPRLSAVDMEVRWFRERFDTPVHLYLNQRDQLSRQDSDYRDRTALSPSALERGDISLHLRNLRPSDRGVYTCVADDGSRYEEGQTEVIVAALGTQPSISMDSTQGEQTRLVCRSEGWDPEPEVIWRDRDGNDVTSLSNTTVLRVSQGLRSVSSYIKIKQQSNVFSCLVRSKTPKPDWESKLHISSDFFPGVSGWMVAFFLTLALSIGAIPLLVIQWRRMDGMNFIIIMRHFIALCILNMSNRFTIIWTVLFFF</sequence>
<keyword evidence="4" id="KW-0812">Transmembrane</keyword>
<organism evidence="7 8">
    <name type="scientific">Huso huso</name>
    <name type="common">Beluga</name>
    <name type="synonym">Acipenser huso</name>
    <dbReference type="NCBI Taxonomy" id="61971"/>
    <lineage>
        <taxon>Eukaryota</taxon>
        <taxon>Metazoa</taxon>
        <taxon>Chordata</taxon>
        <taxon>Craniata</taxon>
        <taxon>Vertebrata</taxon>
        <taxon>Euteleostomi</taxon>
        <taxon>Actinopterygii</taxon>
        <taxon>Chondrostei</taxon>
        <taxon>Acipenseriformes</taxon>
        <taxon>Acipenseridae</taxon>
        <taxon>Huso</taxon>
    </lineage>
</organism>
<dbReference type="Pfam" id="PF22705">
    <property type="entry name" value="C2-set_3"/>
    <property type="match status" value="1"/>
</dbReference>
<dbReference type="InterPro" id="IPR053896">
    <property type="entry name" value="BTN3A2-like_Ig-C"/>
</dbReference>
<dbReference type="Gene3D" id="2.60.40.10">
    <property type="entry name" value="Immunoglobulins"/>
    <property type="match status" value="2"/>
</dbReference>
<dbReference type="PANTHER" id="PTHR24100:SF130">
    <property type="entry name" value="BUTYROPHILIN-LIKE PROTEIN 9"/>
    <property type="match status" value="1"/>
</dbReference>
<reference evidence="7 8" key="1">
    <citation type="submission" date="2021-05" db="EMBL/GenBank/DDBJ databases">
        <authorList>
            <person name="Zahm M."/>
            <person name="Klopp C."/>
            <person name="Cabau C."/>
            <person name="Kuhl H."/>
            <person name="Suciu R."/>
            <person name="Ciorpac M."/>
            <person name="Holostenco D."/>
            <person name="Gessner J."/>
            <person name="Wuertz S."/>
            <person name="Hohne C."/>
            <person name="Stock M."/>
            <person name="Gislard M."/>
            <person name="Lluch J."/>
            <person name="Milhes M."/>
            <person name="Lampietro C."/>
            <person name="Lopez Roques C."/>
            <person name="Donnadieu C."/>
            <person name="Du K."/>
            <person name="Schartl M."/>
            <person name="Guiguen Y."/>
        </authorList>
    </citation>
    <scope>NUCLEOTIDE SEQUENCE [LARGE SCALE GENOMIC DNA]</scope>
    <source>
        <strain evidence="7">Hh-F2</strain>
        <tissue evidence="7">Blood</tissue>
    </source>
</reference>
<dbReference type="SMART" id="SM00409">
    <property type="entry name" value="IG"/>
    <property type="match status" value="1"/>
</dbReference>
<dbReference type="SMART" id="SM00408">
    <property type="entry name" value="IGc2"/>
    <property type="match status" value="1"/>
</dbReference>
<dbReference type="InterPro" id="IPR013783">
    <property type="entry name" value="Ig-like_fold"/>
</dbReference>
<feature type="transmembrane region" description="Helical" evidence="4">
    <location>
        <begin position="243"/>
        <end position="263"/>
    </location>
</feature>
<keyword evidence="8" id="KW-1185">Reference proteome</keyword>
<feature type="domain" description="Ig-like" evidence="6">
    <location>
        <begin position="18"/>
        <end position="137"/>
    </location>
</feature>
<evidence type="ECO:0000256" key="5">
    <source>
        <dbReference type="SAM" id="SignalP"/>
    </source>
</evidence>
<keyword evidence="2 4" id="KW-0472">Membrane</keyword>
<feature type="signal peptide" evidence="5">
    <location>
        <begin position="1"/>
        <end position="22"/>
    </location>
</feature>
<comment type="caution">
    <text evidence="7">The sequence shown here is derived from an EMBL/GenBank/DDBJ whole genome shotgun (WGS) entry which is preliminary data.</text>
</comment>
<keyword evidence="4" id="KW-1133">Transmembrane helix</keyword>
<evidence type="ECO:0000256" key="4">
    <source>
        <dbReference type="SAM" id="Phobius"/>
    </source>
</evidence>
<evidence type="ECO:0000259" key="6">
    <source>
        <dbReference type="PROSITE" id="PS50835"/>
    </source>
</evidence>
<evidence type="ECO:0000256" key="2">
    <source>
        <dbReference type="ARBA" id="ARBA00023136"/>
    </source>
</evidence>
<dbReference type="InterPro" id="IPR036179">
    <property type="entry name" value="Ig-like_dom_sf"/>
</dbReference>
<dbReference type="InterPro" id="IPR003598">
    <property type="entry name" value="Ig_sub2"/>
</dbReference>
<proteinExistence type="predicted"/>
<evidence type="ECO:0000313" key="7">
    <source>
        <dbReference type="EMBL" id="KAK6461360.1"/>
    </source>
</evidence>
<dbReference type="EMBL" id="JAHFZB010000541">
    <property type="protein sequence ID" value="KAK6461360.1"/>
    <property type="molecule type" value="Genomic_DNA"/>
</dbReference>
<keyword evidence="5" id="KW-0732">Signal</keyword>
<feature type="chain" id="PRO_5047010449" evidence="5">
    <location>
        <begin position="23"/>
        <end position="302"/>
    </location>
</feature>
<dbReference type="InterPro" id="IPR003599">
    <property type="entry name" value="Ig_sub"/>
</dbReference>
<comment type="subcellular location">
    <subcellularLocation>
        <location evidence="1">Membrane</location>
    </subcellularLocation>
</comment>
<feature type="transmembrane region" description="Helical" evidence="4">
    <location>
        <begin position="275"/>
        <end position="301"/>
    </location>
</feature>
<protein>
    <submittedName>
        <fullName evidence="7">Butyrophilin subfamily 1 member A1-like</fullName>
    </submittedName>
</protein>
<dbReference type="InterPro" id="IPR007110">
    <property type="entry name" value="Ig-like_dom"/>
</dbReference>
<evidence type="ECO:0000256" key="3">
    <source>
        <dbReference type="ARBA" id="ARBA00023319"/>
    </source>
</evidence>
<keyword evidence="3" id="KW-0393">Immunoglobulin domain</keyword>
<dbReference type="SUPFAM" id="SSF48726">
    <property type="entry name" value="Immunoglobulin"/>
    <property type="match status" value="2"/>
</dbReference>
<accession>A0ABR0Y070</accession>
<gene>
    <name evidence="7" type="ORF">HHUSO_G36937</name>
</gene>
<dbReference type="InterPro" id="IPR050504">
    <property type="entry name" value="IgSF_BTN/MOG"/>
</dbReference>
<name>A0ABR0Y070_HUSHU</name>
<dbReference type="Proteomes" id="UP001369086">
    <property type="component" value="Unassembled WGS sequence"/>
</dbReference>
<dbReference type="Pfam" id="PF07686">
    <property type="entry name" value="V-set"/>
    <property type="match status" value="1"/>
</dbReference>
<dbReference type="InterPro" id="IPR013106">
    <property type="entry name" value="Ig_V-set"/>
</dbReference>
<dbReference type="PROSITE" id="PS50835">
    <property type="entry name" value="IG_LIKE"/>
    <property type="match status" value="2"/>
</dbReference>